<dbReference type="GO" id="GO:0008483">
    <property type="term" value="F:transaminase activity"/>
    <property type="evidence" value="ECO:0007669"/>
    <property type="project" value="UniProtKB-KW"/>
</dbReference>
<evidence type="ECO:0000313" key="7">
    <source>
        <dbReference type="EMBL" id="EEG56684.1"/>
    </source>
</evidence>
<dbReference type="InterPro" id="IPR015422">
    <property type="entry name" value="PyrdxlP-dep_Trfase_small"/>
</dbReference>
<comment type="caution">
    <text evidence="7">The sequence shown here is derived from an EMBL/GenBank/DDBJ whole genome shotgun (WGS) entry which is preliminary data.</text>
</comment>
<dbReference type="PANTHER" id="PTHR43525">
    <property type="entry name" value="PROTEIN MALY"/>
    <property type="match status" value="1"/>
</dbReference>
<evidence type="ECO:0000256" key="4">
    <source>
        <dbReference type="ARBA" id="ARBA00023239"/>
    </source>
</evidence>
<dbReference type="Proteomes" id="UP000004756">
    <property type="component" value="Unassembled WGS sequence"/>
</dbReference>
<evidence type="ECO:0000256" key="1">
    <source>
        <dbReference type="ARBA" id="ARBA00001933"/>
    </source>
</evidence>
<dbReference type="InterPro" id="IPR027619">
    <property type="entry name" value="C-S_lyase_PatB-like"/>
</dbReference>
<keyword evidence="7" id="KW-0032">Aminotransferase</keyword>
<dbReference type="PANTHER" id="PTHR43525:SF1">
    <property type="entry name" value="PROTEIN MALY"/>
    <property type="match status" value="1"/>
</dbReference>
<dbReference type="NCBIfam" id="TIGR04350">
    <property type="entry name" value="C_S_lyase_PatB"/>
    <property type="match status" value="1"/>
</dbReference>
<dbReference type="InterPro" id="IPR004839">
    <property type="entry name" value="Aminotransferase_I/II_large"/>
</dbReference>
<keyword evidence="4" id="KW-0456">Lyase</keyword>
<dbReference type="CDD" id="cd00609">
    <property type="entry name" value="AAT_like"/>
    <property type="match status" value="1"/>
</dbReference>
<keyword evidence="3" id="KW-0663">Pyridoxal phosphate</keyword>
<dbReference type="InterPro" id="IPR051798">
    <property type="entry name" value="Class-II_PLP-Dep_Aminotrans"/>
</dbReference>
<dbReference type="EMBL" id="ACCJ01000053">
    <property type="protein sequence ID" value="EEG56684.1"/>
    <property type="molecule type" value="Genomic_DNA"/>
</dbReference>
<evidence type="ECO:0000313" key="8">
    <source>
        <dbReference type="Proteomes" id="UP000004756"/>
    </source>
</evidence>
<reference evidence="7 8" key="2">
    <citation type="submission" date="2009-02" db="EMBL/GenBank/DDBJ databases">
        <title>Draft genome sequence of Clostridium asparagiforme (DSM 15981).</title>
        <authorList>
            <person name="Sudarsanam P."/>
            <person name="Ley R."/>
            <person name="Guruge J."/>
            <person name="Turnbaugh P.J."/>
            <person name="Mahowald M."/>
            <person name="Liep D."/>
            <person name="Gordon J."/>
        </authorList>
    </citation>
    <scope>NUCLEOTIDE SEQUENCE [LARGE SCALE GENOMIC DNA]</scope>
    <source>
        <strain evidence="7 8">DSM 15981</strain>
    </source>
</reference>
<dbReference type="InterPro" id="IPR015424">
    <property type="entry name" value="PyrdxlP-dep_Trfase"/>
</dbReference>
<dbReference type="SUPFAM" id="SSF53383">
    <property type="entry name" value="PLP-dependent transferases"/>
    <property type="match status" value="1"/>
</dbReference>
<protein>
    <recommendedName>
        <fullName evidence="2">cysteine-S-conjugate beta-lyase</fullName>
        <ecNumber evidence="2">4.4.1.13</ecNumber>
    </recommendedName>
</protein>
<comment type="cofactor">
    <cofactor evidence="1">
        <name>pyridoxal 5'-phosphate</name>
        <dbReference type="ChEBI" id="CHEBI:597326"/>
    </cofactor>
</comment>
<evidence type="ECO:0000259" key="6">
    <source>
        <dbReference type="Pfam" id="PF00155"/>
    </source>
</evidence>
<organism evidence="7 8">
    <name type="scientific">[Clostridium] asparagiforme DSM 15981</name>
    <dbReference type="NCBI Taxonomy" id="518636"/>
    <lineage>
        <taxon>Bacteria</taxon>
        <taxon>Bacillati</taxon>
        <taxon>Bacillota</taxon>
        <taxon>Clostridia</taxon>
        <taxon>Lachnospirales</taxon>
        <taxon>Lachnospiraceae</taxon>
        <taxon>Enterocloster</taxon>
    </lineage>
</organism>
<evidence type="ECO:0000256" key="2">
    <source>
        <dbReference type="ARBA" id="ARBA00012224"/>
    </source>
</evidence>
<dbReference type="Pfam" id="PF00155">
    <property type="entry name" value="Aminotran_1_2"/>
    <property type="match status" value="1"/>
</dbReference>
<dbReference type="InterPro" id="IPR015421">
    <property type="entry name" value="PyrdxlP-dep_Trfase_major"/>
</dbReference>
<dbReference type="HOGENOM" id="CLU_017584_15_0_9"/>
<dbReference type="AlphaFoldDB" id="C0CWA7"/>
<dbReference type="GO" id="GO:0030170">
    <property type="term" value="F:pyridoxal phosphate binding"/>
    <property type="evidence" value="ECO:0007669"/>
    <property type="project" value="InterPro"/>
</dbReference>
<dbReference type="Gene3D" id="3.90.1150.10">
    <property type="entry name" value="Aspartate Aminotransferase, domain 1"/>
    <property type="match status" value="1"/>
</dbReference>
<evidence type="ECO:0000256" key="5">
    <source>
        <dbReference type="ARBA" id="ARBA00037974"/>
    </source>
</evidence>
<dbReference type="EC" id="4.4.1.13" evidence="2"/>
<proteinExistence type="inferred from homology"/>
<sequence length="395" mass="45232">MIMKYNFDEVVDRKGTYSCKLDQMPEGAPSDALSVWVADMDFACAEPIIRALHERIDRKIFGYTIYDNEDLKHAVTGWFKRRYDWEVAKEDVFFSPGVVPALAFLLQALTNEGDGIIIQRPVYYPFTNKINGNNRKIFNSSLIYENGDYRMDYEDLEKKFADEAVKGMILCSPHNPVGRVWTVEELGRLVEIAKKYGKWIISDEIHMDLTRKGVVHTPLLKVAPEYADHIVVCTAPSKTFNLAGMQLSNIVIPNKEWQKKWLGVIDDAFSVSMANPFGIAATIAAYNEGEEWLDQLRDYLDENIRFVKEFVKEQLPKASVTAVEGTYLIWLDLNGYESDPKKLEKLMQETARIAFDEGYIFGEEGNGFERINAAMPKRNVEDCMNRIKKALDTLN</sequence>
<feature type="domain" description="Aminotransferase class I/classII large" evidence="6">
    <location>
        <begin position="42"/>
        <end position="387"/>
    </location>
</feature>
<gene>
    <name evidence="7" type="ORF">CLOSTASPAR_01261</name>
</gene>
<dbReference type="Gene3D" id="3.40.640.10">
    <property type="entry name" value="Type I PLP-dependent aspartate aminotransferase-like (Major domain)"/>
    <property type="match status" value="1"/>
</dbReference>
<keyword evidence="7" id="KW-0808">Transferase</keyword>
<name>C0CWA7_9FIRM</name>
<reference evidence="7 8" key="1">
    <citation type="submission" date="2009-01" db="EMBL/GenBank/DDBJ databases">
        <authorList>
            <person name="Fulton L."/>
            <person name="Clifton S."/>
            <person name="Fulton B."/>
            <person name="Xu J."/>
            <person name="Minx P."/>
            <person name="Pepin K.H."/>
            <person name="Johnson M."/>
            <person name="Bhonagiri V."/>
            <person name="Nash W.E."/>
            <person name="Mardis E.R."/>
            <person name="Wilson R.K."/>
        </authorList>
    </citation>
    <scope>NUCLEOTIDE SEQUENCE [LARGE SCALE GENOMIC DNA]</scope>
    <source>
        <strain evidence="7 8">DSM 15981</strain>
    </source>
</reference>
<keyword evidence="8" id="KW-1185">Reference proteome</keyword>
<dbReference type="GO" id="GO:0047804">
    <property type="term" value="F:cysteine-S-conjugate beta-lyase activity"/>
    <property type="evidence" value="ECO:0007669"/>
    <property type="project" value="UniProtKB-EC"/>
</dbReference>
<accession>C0CWA7</accession>
<evidence type="ECO:0000256" key="3">
    <source>
        <dbReference type="ARBA" id="ARBA00022898"/>
    </source>
</evidence>
<comment type="similarity">
    <text evidence="5">Belongs to the class-II pyridoxal-phosphate-dependent aminotransferase family. MalY/PatB cystathionine beta-lyase subfamily.</text>
</comment>